<gene>
    <name evidence="3" type="ORF">GHK86_05220</name>
</gene>
<feature type="transmembrane region" description="Helical" evidence="1">
    <location>
        <begin position="94"/>
        <end position="112"/>
    </location>
</feature>
<feature type="transmembrane region" description="Helical" evidence="1">
    <location>
        <begin position="184"/>
        <end position="206"/>
    </location>
</feature>
<keyword evidence="1" id="KW-0812">Transmembrane</keyword>
<keyword evidence="1" id="KW-0472">Membrane</keyword>
<protein>
    <recommendedName>
        <fullName evidence="2">Urease accessory protein UreH-like transmembrane domain-containing protein</fullName>
    </recommendedName>
</protein>
<keyword evidence="4" id="KW-1185">Reference proteome</keyword>
<dbReference type="EMBL" id="WJHE01000218">
    <property type="protein sequence ID" value="MST32126.1"/>
    <property type="molecule type" value="Genomic_DNA"/>
</dbReference>
<dbReference type="Pfam" id="PF13386">
    <property type="entry name" value="DsbD_2"/>
    <property type="match status" value="1"/>
</dbReference>
<comment type="caution">
    <text evidence="3">The sequence shown here is derived from an EMBL/GenBank/DDBJ whole genome shotgun (WGS) entry which is preliminary data.</text>
</comment>
<feature type="transmembrane region" description="Helical" evidence="1">
    <location>
        <begin position="218"/>
        <end position="244"/>
    </location>
</feature>
<sequence length="304" mass="32121">MTLAGTLDLWNPTHVAGLAIGVTAFLLGMIHGITPDEHTWPITFSYAVSGYSTRRGLRTGLTFSLAFTAQRALASELASLGLARLFTFASVDNLVYLVVGALMLAAGVMVVQRHRTIHLHLRLPGRHRHHHDDDTETALHDPRWWMPAVHGFVAGWGFGAFAVIIYTVLAPAEHSLVWGWVPGALFGLGTTVVQVLAGGLFGLIAARRGLQPEAIRRVALRTAGATLTWGGVAFMAGGAIGLLFPRAVSLTVATGLHVHNLDHLGLPLVLVIVSVVGVGLTTLVRATRAEARATRTVAASAGGG</sequence>
<feature type="transmembrane region" description="Helical" evidence="1">
    <location>
        <begin position="152"/>
        <end position="172"/>
    </location>
</feature>
<name>A0ABW9QRZ6_9ACTN</name>
<dbReference type="InterPro" id="IPR039447">
    <property type="entry name" value="UreH-like_TM_dom"/>
</dbReference>
<keyword evidence="1" id="KW-1133">Transmembrane helix</keyword>
<evidence type="ECO:0000256" key="1">
    <source>
        <dbReference type="SAM" id="Phobius"/>
    </source>
</evidence>
<evidence type="ECO:0000313" key="4">
    <source>
        <dbReference type="Proteomes" id="UP000437736"/>
    </source>
</evidence>
<feature type="transmembrane region" description="Helical" evidence="1">
    <location>
        <begin position="15"/>
        <end position="34"/>
    </location>
</feature>
<evidence type="ECO:0000259" key="2">
    <source>
        <dbReference type="Pfam" id="PF13386"/>
    </source>
</evidence>
<accession>A0ABW9QRZ6</accession>
<feature type="transmembrane region" description="Helical" evidence="1">
    <location>
        <begin position="264"/>
        <end position="284"/>
    </location>
</feature>
<dbReference type="Proteomes" id="UP000437736">
    <property type="component" value="Unassembled WGS sequence"/>
</dbReference>
<reference evidence="3 4" key="1">
    <citation type="submission" date="2019-11" db="EMBL/GenBank/DDBJ databases">
        <title>Acidiferrimicrobium australis gen. nov., sp. nov., an acidophilic and obligately heterotrophic, member of the Actinobacteria that catalyses dissimilatory oxido- reduction of iron isolated from metal-rich acidic water in Chile.</title>
        <authorList>
            <person name="Gonzalez D."/>
            <person name="Huber K."/>
            <person name="Hedrich S."/>
            <person name="Rojas-Villalobos C."/>
            <person name="Quatrini R."/>
            <person name="Dinamarca M.A."/>
            <person name="Schwarz A."/>
            <person name="Canales C."/>
            <person name="Nancucheo I."/>
        </authorList>
    </citation>
    <scope>NUCLEOTIDE SEQUENCE [LARGE SCALE GENOMIC DNA]</scope>
    <source>
        <strain evidence="3 4">USS-CCA1</strain>
    </source>
</reference>
<proteinExistence type="predicted"/>
<feature type="domain" description="Urease accessory protein UreH-like transmembrane" evidence="2">
    <location>
        <begin position="85"/>
        <end position="217"/>
    </location>
</feature>
<organism evidence="3 4">
    <name type="scientific">Acidiferrimicrobium australe</name>
    <dbReference type="NCBI Taxonomy" id="2664430"/>
    <lineage>
        <taxon>Bacteria</taxon>
        <taxon>Bacillati</taxon>
        <taxon>Actinomycetota</taxon>
        <taxon>Acidimicrobiia</taxon>
        <taxon>Acidimicrobiales</taxon>
        <taxon>Acidimicrobiaceae</taxon>
        <taxon>Acidiferrimicrobium</taxon>
    </lineage>
</organism>
<evidence type="ECO:0000313" key="3">
    <source>
        <dbReference type="EMBL" id="MST32126.1"/>
    </source>
</evidence>